<organism evidence="1">
    <name type="scientific">Amphimedon queenslandica</name>
    <name type="common">Sponge</name>
    <dbReference type="NCBI Taxonomy" id="400682"/>
    <lineage>
        <taxon>Eukaryota</taxon>
        <taxon>Metazoa</taxon>
        <taxon>Porifera</taxon>
        <taxon>Demospongiae</taxon>
        <taxon>Heteroscleromorpha</taxon>
        <taxon>Haplosclerida</taxon>
        <taxon>Niphatidae</taxon>
        <taxon>Amphimedon</taxon>
    </lineage>
</organism>
<evidence type="ECO:0000313" key="1">
    <source>
        <dbReference type="EnsemblMetazoa" id="Aqu2.1.03433_001"/>
    </source>
</evidence>
<reference evidence="1" key="1">
    <citation type="submission" date="2017-05" db="UniProtKB">
        <authorList>
            <consortium name="EnsemblMetazoa"/>
        </authorList>
    </citation>
    <scope>IDENTIFICATION</scope>
</reference>
<accession>A0A1X7SMW7</accession>
<dbReference type="EnsemblMetazoa" id="Aqu2.1.03433_001">
    <property type="protein sequence ID" value="Aqu2.1.03433_001"/>
    <property type="gene ID" value="Aqu2.1.03433"/>
</dbReference>
<name>A0A1X7SMW7_AMPQE</name>
<protein>
    <submittedName>
        <fullName evidence="1">Uncharacterized protein</fullName>
    </submittedName>
</protein>
<proteinExistence type="predicted"/>
<dbReference type="InParanoid" id="A0A1X7SMW7"/>
<dbReference type="AlphaFoldDB" id="A0A1X7SMW7"/>
<sequence>MVKDDLQSSTGKDVLLKDLSNLMSTAKTGSTHNNLESAMHQVTEKHGAIIEVFVNADVLQGFFLDESMTPVILAYPELVCMDAT</sequence>